<proteinExistence type="predicted"/>
<evidence type="ECO:0000313" key="3">
    <source>
        <dbReference type="EMBL" id="SDM37645.1"/>
    </source>
</evidence>
<dbReference type="PROSITE" id="PS50093">
    <property type="entry name" value="PKD"/>
    <property type="match status" value="1"/>
</dbReference>
<dbReference type="Gene3D" id="2.60.40.10">
    <property type="entry name" value="Immunoglobulins"/>
    <property type="match status" value="1"/>
</dbReference>
<feature type="domain" description="PKD" evidence="2">
    <location>
        <begin position="1072"/>
        <end position="1138"/>
    </location>
</feature>
<keyword evidence="4" id="KW-1185">Reference proteome</keyword>
<dbReference type="InterPro" id="IPR013783">
    <property type="entry name" value="Ig-like_fold"/>
</dbReference>
<dbReference type="InterPro" id="IPR000601">
    <property type="entry name" value="PKD_dom"/>
</dbReference>
<feature type="chain" id="PRO_5010212516" evidence="1">
    <location>
        <begin position="22"/>
        <end position="1270"/>
    </location>
</feature>
<accession>A0A1G9SS18</accession>
<dbReference type="CDD" id="cd00146">
    <property type="entry name" value="PKD"/>
    <property type="match status" value="1"/>
</dbReference>
<dbReference type="RefSeq" id="WP_074606579.1">
    <property type="nucleotide sequence ID" value="NZ_FNGY01000003.1"/>
</dbReference>
<sequence>MRKNLFLAFVAILFTVTVSKAQSEVSVNNFKGTPTIRIPLIEIGVTGLIHPIQLTYHGRSVKVRQGDGEVGMGWNLDAGGSIERVLNGLPDEVMPTGKAIGSGWRLKNNHNVPINFPISDDNNDATCADEVINHDNLLYMATYPNDTEPDRFVVNAPGLNCTLVIDNNNNFKVIPAQDIKIELVKPYPQYEPHFIITTAAGIKYTFQTMSKTTKTVSRSRVDYDLFKKEYLQFQEPVSYIGTWYLSEIASPGSTNPIRFNYSAQGNRTENRTSGLGFNQIEEVKGTWELFGISNVGTSQEIKINREFNRITSFDIMDGQSTLSTITLERLSNDIGGHHILESISETAGGCTSKLYRFDYYGISLFGSTALPDWREPSRFDAWGNLHNNEKGGIYVYPGITSPTDIYRPYEIPNYQGEKYPLEGTTPHIDEAALQVGLMSKITYPNGGSSTFEYETNRFWDQDGNAEVKGAGVRIRKISFFDGISPEKTIVNEYAYNIPGQNRTSGTILSLPQYAVTTNYFDDVVNSIKLSNQQILGLCSVQSAKYWNYHTIISKEDLSDEDHDVRYEYVTVKGNMAGRTEYHYSIPANLWTQDNNSMTYLGSKCTTPKEAGLPVRKGFAKYPFSYKESFNYAEGLLLQSKMFSDLNVPVKTKDYEYEDFNPNEQIYGLAYDWVYGNLVFSKYAISVNSKILKNEKATDYDSGSGIGSLVSEVSYDNSAPGRGLRAKTTVGSNKAVSQLYYTYSGDFSLQASETAADPFVEGIYLLNQNNIKNIVVEQLLKIKKPGDLAFKTYKAELNLFAKNPINNYPVLTESKLFNSIGGVPDFSALRINDGQNGKSLVYNGSFRSNKKFLEHNQYNFPQTITENRIKKTLKYYDHFNVPMAEFLGAESINIVYNKDLVTENLDVFKDYSSDGRTDYQAFVLRSDNSFYKSFMKPTGAKFYTLSIWVKCDAASTVNVLVDNSIVATINCDVTGKYVFYQKQIDVSALPANSVLKLKSLQTVKIDDVVFCPQEVSYLLSTYRFPYGKTSETSSSGKTMFYEYDAKGRPSFVKDGDKNIIKYNRYQNYNTASLSADFYHGKDEPKANEPVTFGTLNSCLSGVKYNWNFGDGTLLETFATNVTHTFLPGGPYTVTLTASHPDFGTKTQSTVYTLPLFITICASGEITKDLCGIRDSEYGDCSEPGTYGVVLKVTSINGAPPNDSYTYSWSVLRNGMESNTGPIASSPVHQLNPGEAYYVVQCMVQSPTGGTVGYSQKISINYYRSDSNCAQP</sequence>
<reference evidence="4" key="1">
    <citation type="submission" date="2016-10" db="EMBL/GenBank/DDBJ databases">
        <authorList>
            <person name="Varghese N."/>
            <person name="Submissions S."/>
        </authorList>
    </citation>
    <scope>NUCLEOTIDE SEQUENCE [LARGE SCALE GENOMIC DNA]</scope>
    <source>
        <strain evidence="4">DSM 19110</strain>
    </source>
</reference>
<dbReference type="AlphaFoldDB" id="A0A1G9SS18"/>
<protein>
    <submittedName>
        <fullName evidence="3">PKD domain-containing protein</fullName>
    </submittedName>
</protein>
<feature type="signal peptide" evidence="1">
    <location>
        <begin position="1"/>
        <end position="21"/>
    </location>
</feature>
<dbReference type="Proteomes" id="UP000183200">
    <property type="component" value="Unassembled WGS sequence"/>
</dbReference>
<gene>
    <name evidence="3" type="ORF">SAMN05421820_103674</name>
</gene>
<evidence type="ECO:0000313" key="4">
    <source>
        <dbReference type="Proteomes" id="UP000183200"/>
    </source>
</evidence>
<dbReference type="SUPFAM" id="SSF49299">
    <property type="entry name" value="PKD domain"/>
    <property type="match status" value="1"/>
</dbReference>
<dbReference type="OrthoDB" id="9814627at2"/>
<dbReference type="SMART" id="SM00089">
    <property type="entry name" value="PKD"/>
    <property type="match status" value="1"/>
</dbReference>
<dbReference type="Pfam" id="PF00801">
    <property type="entry name" value="PKD"/>
    <property type="match status" value="1"/>
</dbReference>
<dbReference type="EMBL" id="FNGY01000003">
    <property type="protein sequence ID" value="SDM37645.1"/>
    <property type="molecule type" value="Genomic_DNA"/>
</dbReference>
<organism evidence="3 4">
    <name type="scientific">Pedobacter steynii</name>
    <dbReference type="NCBI Taxonomy" id="430522"/>
    <lineage>
        <taxon>Bacteria</taxon>
        <taxon>Pseudomonadati</taxon>
        <taxon>Bacteroidota</taxon>
        <taxon>Sphingobacteriia</taxon>
        <taxon>Sphingobacteriales</taxon>
        <taxon>Sphingobacteriaceae</taxon>
        <taxon>Pedobacter</taxon>
    </lineage>
</organism>
<name>A0A1G9SS18_9SPHI</name>
<dbReference type="InterPro" id="IPR035986">
    <property type="entry name" value="PKD_dom_sf"/>
</dbReference>
<evidence type="ECO:0000259" key="2">
    <source>
        <dbReference type="PROSITE" id="PS50093"/>
    </source>
</evidence>
<evidence type="ECO:0000256" key="1">
    <source>
        <dbReference type="SAM" id="SignalP"/>
    </source>
</evidence>
<dbReference type="InterPro" id="IPR022409">
    <property type="entry name" value="PKD/Chitinase_dom"/>
</dbReference>
<keyword evidence="1" id="KW-0732">Signal</keyword>